<evidence type="ECO:0000256" key="12">
    <source>
        <dbReference type="ARBA" id="ARBA00022840"/>
    </source>
</evidence>
<dbReference type="Gene3D" id="3.40.1190.10">
    <property type="entry name" value="Mur-like, catalytic domain"/>
    <property type="match status" value="1"/>
</dbReference>
<dbReference type="InterPro" id="IPR013221">
    <property type="entry name" value="Mur_ligase_cen"/>
</dbReference>
<evidence type="ECO:0000256" key="5">
    <source>
        <dbReference type="ARBA" id="ARBA00008276"/>
    </source>
</evidence>
<dbReference type="PANTHER" id="PTHR11136:SF0">
    <property type="entry name" value="DIHYDROFOLATE SYNTHETASE-RELATED"/>
    <property type="match status" value="1"/>
</dbReference>
<dbReference type="Proteomes" id="UP000226712">
    <property type="component" value="Unassembled WGS sequence"/>
</dbReference>
<dbReference type="EMBL" id="NZBD01000005">
    <property type="protein sequence ID" value="MAG18057.1"/>
    <property type="molecule type" value="Genomic_DNA"/>
</dbReference>
<keyword evidence="13" id="KW-0460">Magnesium</keyword>
<evidence type="ECO:0000256" key="2">
    <source>
        <dbReference type="ARBA" id="ARBA00001946"/>
    </source>
</evidence>
<sequence>MKIMNYKESKEWLYSLKFAMEGFKLDKTRKLAKLAKLDLTKLKTIHIAGSNGKGSTGAFIEFILKEQGYKTGFYTSPHLVEPIERMKINNKNISEKRFMQLTNYFRKLMAKNNFRANYFEVITVMAFKYFIEEKIDLLISEVGLGGRLDATNVLDGIISVITRISLEHTQYLGKNISKIAKEKAGIIKKRSTVIVAKNNPGLKQIQAKAKEQKSRIVYPNWIIKSSTNKGQEFELTKPEKILKLKIKMLGKHQCENAAIATATVISLRGRGFDVSEKSIRNGLRKAFWNARLEIVKRNPIVLLDAAHNPEGWKRLFESLKLFKYEKLIVVFGAMHDKDINVFRKYLRKINSLIITKSDSFRAEKPEKLKKKLEKGNIIVPEEKAIKQALTEAGKKDLVLITGSIYVVGKAFEILKIKTIALK</sequence>
<dbReference type="InterPro" id="IPR004101">
    <property type="entry name" value="Mur_ligase_C"/>
</dbReference>
<reference evidence="22" key="1">
    <citation type="submission" date="2017-09" db="EMBL/GenBank/DDBJ databases">
        <title>The Reconstruction of 2,631 Draft Metagenome-Assembled Genomes from the Global Oceans.</title>
        <authorList>
            <person name="Tully B.J."/>
            <person name="Graham E.D."/>
            <person name="Heidelberg J.F."/>
        </authorList>
    </citation>
    <scope>NUCLEOTIDE SEQUENCE [LARGE SCALE GENOMIC DNA]</scope>
</reference>
<comment type="similarity">
    <text evidence="5">Belongs to the folylpolyglutamate synthase family.</text>
</comment>
<evidence type="ECO:0000256" key="15">
    <source>
        <dbReference type="ARBA" id="ARBA00047493"/>
    </source>
</evidence>
<dbReference type="GO" id="GO:0046656">
    <property type="term" value="P:folic acid biosynthetic process"/>
    <property type="evidence" value="ECO:0007669"/>
    <property type="project" value="UniProtKB-KW"/>
</dbReference>
<evidence type="ECO:0000256" key="1">
    <source>
        <dbReference type="ARBA" id="ARBA00000012"/>
    </source>
</evidence>
<accession>A0A2D6LPF0</accession>
<evidence type="ECO:0000256" key="10">
    <source>
        <dbReference type="ARBA" id="ARBA00022723"/>
    </source>
</evidence>
<keyword evidence="9" id="KW-0436">Ligase</keyword>
<dbReference type="EC" id="2.5.1.15" evidence="7"/>
<gene>
    <name evidence="21" type="ORF">CL944_01125</name>
</gene>
<keyword evidence="11" id="KW-0547">Nucleotide-binding</keyword>
<evidence type="ECO:0000256" key="16">
    <source>
        <dbReference type="ARBA" id="ARBA00057011"/>
    </source>
</evidence>
<dbReference type="GO" id="GO:0004156">
    <property type="term" value="F:dihydropteroate synthase activity"/>
    <property type="evidence" value="ECO:0007669"/>
    <property type="project" value="UniProtKB-EC"/>
</dbReference>
<evidence type="ECO:0000256" key="18">
    <source>
        <dbReference type="ARBA" id="ARBA00068433"/>
    </source>
</evidence>
<evidence type="ECO:0000256" key="11">
    <source>
        <dbReference type="ARBA" id="ARBA00022741"/>
    </source>
</evidence>
<dbReference type="Pfam" id="PF02875">
    <property type="entry name" value="Mur_ligase_C"/>
    <property type="match status" value="1"/>
</dbReference>
<dbReference type="FunFam" id="3.40.1190.10:FF:000011">
    <property type="entry name" value="Folylpolyglutamate synthase/dihydrofolate synthase"/>
    <property type="match status" value="1"/>
</dbReference>
<comment type="function">
    <text evidence="16">Can complement an H.volcanii mutant strain that is thymidine auxotroph because it lacks the two dihydrofolate reductase genes encoded by hdrA and hdrB.</text>
</comment>
<evidence type="ECO:0000256" key="7">
    <source>
        <dbReference type="ARBA" id="ARBA00012458"/>
    </source>
</evidence>
<feature type="domain" description="Mur ligase central" evidence="20">
    <location>
        <begin position="47"/>
        <end position="263"/>
    </location>
</feature>
<evidence type="ECO:0000256" key="17">
    <source>
        <dbReference type="ARBA" id="ARBA00060901"/>
    </source>
</evidence>
<evidence type="ECO:0000256" key="8">
    <source>
        <dbReference type="ARBA" id="ARBA00013025"/>
    </source>
</evidence>
<dbReference type="InterPro" id="IPR036615">
    <property type="entry name" value="Mur_ligase_C_dom_sf"/>
</dbReference>
<feature type="domain" description="Mur ligase C-terminal" evidence="19">
    <location>
        <begin position="291"/>
        <end position="403"/>
    </location>
</feature>
<proteinExistence type="inferred from homology"/>
<dbReference type="GO" id="GO:0005737">
    <property type="term" value="C:cytoplasm"/>
    <property type="evidence" value="ECO:0007669"/>
    <property type="project" value="TreeGrafter"/>
</dbReference>
<evidence type="ECO:0000259" key="20">
    <source>
        <dbReference type="Pfam" id="PF08245"/>
    </source>
</evidence>
<dbReference type="PIRSF" id="PIRSF001563">
    <property type="entry name" value="Folylpolyglu_synth"/>
    <property type="match status" value="1"/>
</dbReference>
<name>A0A2D6LPF0_9ARCH</name>
<evidence type="ECO:0000256" key="3">
    <source>
        <dbReference type="ARBA" id="ARBA00004763"/>
    </source>
</evidence>
<evidence type="ECO:0000256" key="14">
    <source>
        <dbReference type="ARBA" id="ARBA00022909"/>
    </source>
</evidence>
<comment type="similarity">
    <text evidence="6">In the C-terminal section; belongs to the DHPS family.</text>
</comment>
<comment type="catalytic activity">
    <reaction evidence="1">
        <text>(7,8-dihydropterin-6-yl)methyl diphosphate + 4-aminobenzoate = 7,8-dihydropteroate + diphosphate</text>
        <dbReference type="Rhea" id="RHEA:19949"/>
        <dbReference type="ChEBI" id="CHEBI:17836"/>
        <dbReference type="ChEBI" id="CHEBI:17839"/>
        <dbReference type="ChEBI" id="CHEBI:33019"/>
        <dbReference type="ChEBI" id="CHEBI:72950"/>
        <dbReference type="EC" id="2.5.1.15"/>
    </reaction>
</comment>
<comment type="caution">
    <text evidence="21">The sequence shown here is derived from an EMBL/GenBank/DDBJ whole genome shotgun (WGS) entry which is preliminary data.</text>
</comment>
<dbReference type="GO" id="GO:0005524">
    <property type="term" value="F:ATP binding"/>
    <property type="evidence" value="ECO:0007669"/>
    <property type="project" value="UniProtKB-KW"/>
</dbReference>
<organism evidence="21 22">
    <name type="scientific">Candidatus Iainarchaeum sp</name>
    <dbReference type="NCBI Taxonomy" id="3101447"/>
    <lineage>
        <taxon>Archaea</taxon>
        <taxon>Candidatus Iainarchaeota</taxon>
        <taxon>Candidatus Iainarchaeia</taxon>
        <taxon>Candidatus Iainarchaeales</taxon>
        <taxon>Candidatus Iainarchaeaceae</taxon>
        <taxon>Candidatus Iainarchaeum</taxon>
    </lineage>
</organism>
<evidence type="ECO:0000259" key="19">
    <source>
        <dbReference type="Pfam" id="PF02875"/>
    </source>
</evidence>
<evidence type="ECO:0000313" key="21">
    <source>
        <dbReference type="EMBL" id="MAG18057.1"/>
    </source>
</evidence>
<dbReference type="NCBIfam" id="TIGR01499">
    <property type="entry name" value="folC"/>
    <property type="match status" value="1"/>
</dbReference>
<protein>
    <recommendedName>
        <fullName evidence="18">Probable bifunctional folylpolyglutamate synthase/dihydropteroate synthase</fullName>
        <ecNumber evidence="7">2.5.1.15</ecNumber>
        <ecNumber evidence="8">6.3.2.17</ecNumber>
    </recommendedName>
</protein>
<dbReference type="SUPFAM" id="SSF53244">
    <property type="entry name" value="MurD-like peptide ligases, peptide-binding domain"/>
    <property type="match status" value="1"/>
</dbReference>
<dbReference type="GO" id="GO:0008841">
    <property type="term" value="F:dihydrofolate synthase activity"/>
    <property type="evidence" value="ECO:0007669"/>
    <property type="project" value="TreeGrafter"/>
</dbReference>
<evidence type="ECO:0000256" key="9">
    <source>
        <dbReference type="ARBA" id="ARBA00022598"/>
    </source>
</evidence>
<dbReference type="GO" id="GO:0004326">
    <property type="term" value="F:tetrahydrofolylpolyglutamate synthase activity"/>
    <property type="evidence" value="ECO:0007669"/>
    <property type="project" value="UniProtKB-EC"/>
</dbReference>
<dbReference type="InterPro" id="IPR036565">
    <property type="entry name" value="Mur-like_cat_sf"/>
</dbReference>
<dbReference type="SUPFAM" id="SSF53623">
    <property type="entry name" value="MurD-like peptide ligases, catalytic domain"/>
    <property type="match status" value="1"/>
</dbReference>
<comment type="cofactor">
    <cofactor evidence="2">
        <name>Mg(2+)</name>
        <dbReference type="ChEBI" id="CHEBI:18420"/>
    </cofactor>
</comment>
<evidence type="ECO:0000256" key="4">
    <source>
        <dbReference type="ARBA" id="ARBA00005150"/>
    </source>
</evidence>
<dbReference type="Gene3D" id="3.90.190.20">
    <property type="entry name" value="Mur ligase, C-terminal domain"/>
    <property type="match status" value="1"/>
</dbReference>
<dbReference type="AlphaFoldDB" id="A0A2D6LPF0"/>
<comment type="catalytic activity">
    <reaction evidence="15">
        <text>(6S)-5,6,7,8-tetrahydrofolyl-(gamma-L-Glu)(n) + L-glutamate + ATP = (6S)-5,6,7,8-tetrahydrofolyl-(gamma-L-Glu)(n+1) + ADP + phosphate + H(+)</text>
        <dbReference type="Rhea" id="RHEA:10580"/>
        <dbReference type="Rhea" id="RHEA-COMP:14738"/>
        <dbReference type="Rhea" id="RHEA-COMP:14740"/>
        <dbReference type="ChEBI" id="CHEBI:15378"/>
        <dbReference type="ChEBI" id="CHEBI:29985"/>
        <dbReference type="ChEBI" id="CHEBI:30616"/>
        <dbReference type="ChEBI" id="CHEBI:43474"/>
        <dbReference type="ChEBI" id="CHEBI:141005"/>
        <dbReference type="ChEBI" id="CHEBI:456216"/>
        <dbReference type="EC" id="6.3.2.17"/>
    </reaction>
</comment>
<dbReference type="InterPro" id="IPR001645">
    <property type="entry name" value="Folylpolyglutamate_synth"/>
</dbReference>
<comment type="pathway">
    <text evidence="4">Cofactor biosynthesis; tetrahydrofolylpolyglutamate biosynthesis.</text>
</comment>
<comment type="similarity">
    <text evidence="17">In the N-terminal section; belongs to the folylpolyglutamate synthase family.</text>
</comment>
<dbReference type="PANTHER" id="PTHR11136">
    <property type="entry name" value="FOLYLPOLYGLUTAMATE SYNTHASE-RELATED"/>
    <property type="match status" value="1"/>
</dbReference>
<dbReference type="EC" id="6.3.2.17" evidence="8"/>
<evidence type="ECO:0000313" key="22">
    <source>
        <dbReference type="Proteomes" id="UP000226712"/>
    </source>
</evidence>
<dbReference type="Pfam" id="PF08245">
    <property type="entry name" value="Mur_ligase_M"/>
    <property type="match status" value="1"/>
</dbReference>
<dbReference type="GO" id="GO:0046872">
    <property type="term" value="F:metal ion binding"/>
    <property type="evidence" value="ECO:0007669"/>
    <property type="project" value="UniProtKB-KW"/>
</dbReference>
<evidence type="ECO:0000256" key="13">
    <source>
        <dbReference type="ARBA" id="ARBA00022842"/>
    </source>
</evidence>
<keyword evidence="10" id="KW-0479">Metal-binding</keyword>
<keyword evidence="12" id="KW-0067">ATP-binding</keyword>
<keyword evidence="14" id="KW-0289">Folate biosynthesis</keyword>
<comment type="pathway">
    <text evidence="3">Cofactor biosynthesis; tetrahydrofolate biosynthesis; 7,8-dihydrofolate from 2-amino-4-hydroxy-6-hydroxymethyl-7,8-dihydropteridine diphosphate and 4-aminobenzoate: step 1/2.</text>
</comment>
<evidence type="ECO:0000256" key="6">
    <source>
        <dbReference type="ARBA" id="ARBA00009951"/>
    </source>
</evidence>